<feature type="domain" description="Thiolase N-terminal" evidence="8">
    <location>
        <begin position="8"/>
        <end position="247"/>
    </location>
</feature>
<dbReference type="PANTHER" id="PTHR18919:SF156">
    <property type="entry name" value="ACETYL-COA ACETYLTRANSFERASE, MITOCHONDRIAL"/>
    <property type="match status" value="1"/>
</dbReference>
<feature type="domain" description="Thiolase C-terminal" evidence="9">
    <location>
        <begin position="256"/>
        <end position="376"/>
    </location>
</feature>
<dbReference type="PANTHER" id="PTHR18919">
    <property type="entry name" value="ACETYL-COA C-ACYLTRANSFERASE"/>
    <property type="match status" value="1"/>
</dbReference>
<feature type="active site" description="Proton acceptor" evidence="6">
    <location>
        <position position="334"/>
    </location>
</feature>
<keyword evidence="5 7" id="KW-0012">Acyltransferase</keyword>
<dbReference type="Pfam" id="PF00108">
    <property type="entry name" value="Thiolase_N"/>
    <property type="match status" value="1"/>
</dbReference>
<gene>
    <name evidence="10" type="ORF">EZS28_002026</name>
</gene>
<evidence type="ECO:0000256" key="7">
    <source>
        <dbReference type="RuleBase" id="RU003557"/>
    </source>
</evidence>
<comment type="caution">
    <text evidence="10">The sequence shown here is derived from an EMBL/GenBank/DDBJ whole genome shotgun (WGS) entry which is preliminary data.</text>
</comment>
<dbReference type="InterPro" id="IPR020613">
    <property type="entry name" value="Thiolase_CS"/>
</dbReference>
<dbReference type="GO" id="GO:0003985">
    <property type="term" value="F:acetyl-CoA C-acetyltransferase activity"/>
    <property type="evidence" value="ECO:0007669"/>
    <property type="project" value="TreeGrafter"/>
</dbReference>
<dbReference type="InterPro" id="IPR020615">
    <property type="entry name" value="Thiolase_acyl_enz_int_AS"/>
</dbReference>
<dbReference type="GO" id="GO:0046872">
    <property type="term" value="F:metal ion binding"/>
    <property type="evidence" value="ECO:0007669"/>
    <property type="project" value="UniProtKB-KW"/>
</dbReference>
<dbReference type="OrthoDB" id="5404651at2759"/>
<dbReference type="PIRSF" id="PIRSF000429">
    <property type="entry name" value="Ac-CoA_Ac_transf"/>
    <property type="match status" value="1"/>
</dbReference>
<evidence type="ECO:0000256" key="1">
    <source>
        <dbReference type="ARBA" id="ARBA00010982"/>
    </source>
</evidence>
<reference evidence="10 11" key="1">
    <citation type="submission" date="2019-03" db="EMBL/GenBank/DDBJ databases">
        <title>Single cell metagenomics reveals metabolic interactions within the superorganism composed of flagellate Streblomastix strix and complex community of Bacteroidetes bacteria on its surface.</title>
        <authorList>
            <person name="Treitli S.C."/>
            <person name="Kolisko M."/>
            <person name="Husnik F."/>
            <person name="Keeling P."/>
            <person name="Hampl V."/>
        </authorList>
    </citation>
    <scope>NUCLEOTIDE SEQUENCE [LARGE SCALE GENOMIC DNA]</scope>
    <source>
        <strain evidence="10">ST1C</strain>
    </source>
</reference>
<dbReference type="InterPro" id="IPR002155">
    <property type="entry name" value="Thiolase"/>
</dbReference>
<comment type="similarity">
    <text evidence="1 7">Belongs to the thiolase-like superfamily. Thiolase family.</text>
</comment>
<dbReference type="AlphaFoldDB" id="A0A5J4X601"/>
<dbReference type="InterPro" id="IPR016039">
    <property type="entry name" value="Thiolase-like"/>
</dbReference>
<keyword evidence="2 7" id="KW-0808">Transferase</keyword>
<evidence type="ECO:0000259" key="9">
    <source>
        <dbReference type="Pfam" id="PF02803"/>
    </source>
</evidence>
<evidence type="ECO:0000256" key="5">
    <source>
        <dbReference type="ARBA" id="ARBA00023315"/>
    </source>
</evidence>
<evidence type="ECO:0000256" key="6">
    <source>
        <dbReference type="PIRSR" id="PIRSR000429-1"/>
    </source>
</evidence>
<evidence type="ECO:0000256" key="2">
    <source>
        <dbReference type="ARBA" id="ARBA00022679"/>
    </source>
</evidence>
<evidence type="ECO:0000256" key="4">
    <source>
        <dbReference type="ARBA" id="ARBA00022958"/>
    </source>
</evidence>
<evidence type="ECO:0000256" key="3">
    <source>
        <dbReference type="ARBA" id="ARBA00022723"/>
    </source>
</evidence>
<dbReference type="NCBIfam" id="TIGR01930">
    <property type="entry name" value="AcCoA-C-Actrans"/>
    <property type="match status" value="1"/>
</dbReference>
<dbReference type="SUPFAM" id="SSF53901">
    <property type="entry name" value="Thiolase-like"/>
    <property type="match status" value="2"/>
</dbReference>
<dbReference type="GO" id="GO:0005739">
    <property type="term" value="C:mitochondrion"/>
    <property type="evidence" value="ECO:0007669"/>
    <property type="project" value="TreeGrafter"/>
</dbReference>
<feature type="active site" description="Acyl-thioester intermediate" evidence="6">
    <location>
        <position position="91"/>
    </location>
</feature>
<evidence type="ECO:0000313" key="11">
    <source>
        <dbReference type="Proteomes" id="UP000324800"/>
    </source>
</evidence>
<dbReference type="InterPro" id="IPR020616">
    <property type="entry name" value="Thiolase_N"/>
</dbReference>
<dbReference type="PROSITE" id="PS00737">
    <property type="entry name" value="THIOLASE_2"/>
    <property type="match status" value="1"/>
</dbReference>
<name>A0A5J4X601_9EUKA</name>
<organism evidence="10 11">
    <name type="scientific">Streblomastix strix</name>
    <dbReference type="NCBI Taxonomy" id="222440"/>
    <lineage>
        <taxon>Eukaryota</taxon>
        <taxon>Metamonada</taxon>
        <taxon>Preaxostyla</taxon>
        <taxon>Oxymonadida</taxon>
        <taxon>Streblomastigidae</taxon>
        <taxon>Streblomastix</taxon>
    </lineage>
</organism>
<dbReference type="CDD" id="cd00751">
    <property type="entry name" value="thiolase"/>
    <property type="match status" value="1"/>
</dbReference>
<dbReference type="Proteomes" id="UP000324800">
    <property type="component" value="Unassembled WGS sequence"/>
</dbReference>
<evidence type="ECO:0000313" key="10">
    <source>
        <dbReference type="EMBL" id="KAA6402443.1"/>
    </source>
</evidence>
<accession>A0A5J4X601</accession>
<proteinExistence type="inferred from homology"/>
<protein>
    <submittedName>
        <fullName evidence="10">Acetyl-CoA acetyltransferase</fullName>
    </submittedName>
</protein>
<dbReference type="Pfam" id="PF02803">
    <property type="entry name" value="Thiolase_C"/>
    <property type="match status" value="1"/>
</dbReference>
<dbReference type="InterPro" id="IPR020617">
    <property type="entry name" value="Thiolase_C"/>
</dbReference>
<sequence length="379" mass="40858">MQSQRQACIVSYIRTPIGAYCSGLSSYNAHDLGSIVIKETVDKSKIDANKFQCAYFGQAIQASGQPNPTKQAVMNAGLPGSVVTTTINKVCSSGMKAIQLAAQEIQLEKYDYTVCGGMESMTNAPFILNIPHSLLCDSLYDPNVNLLMGDICDKMAEREDIKREEQDEYAIRSFEKAIQAWNDGVFVNEVVKIEDKDGKVLQDEQKLKFNKEKMKTLKPCFQKTGSITSANGSALNDGAAALVIVSREVAQRENIEIIATIVATAEAERDPIDFGKSPADAIRNCLKEAKMSINDIDLFEINEAFSVVAIHSIRELGLNPDIVNVFGGAVALGHPIGASGARIVCTLLTALQHRGKKVGCAAICNGGGGANAIIVQIEH</sequence>
<keyword evidence="3" id="KW-0479">Metal-binding</keyword>
<keyword evidence="4" id="KW-0630">Potassium</keyword>
<evidence type="ECO:0000259" key="8">
    <source>
        <dbReference type="Pfam" id="PF00108"/>
    </source>
</evidence>
<feature type="active site" description="Proton acceptor" evidence="6">
    <location>
        <position position="364"/>
    </location>
</feature>
<dbReference type="EMBL" id="SNRW01000234">
    <property type="protein sequence ID" value="KAA6402443.1"/>
    <property type="molecule type" value="Genomic_DNA"/>
</dbReference>
<dbReference type="PROSITE" id="PS00098">
    <property type="entry name" value="THIOLASE_1"/>
    <property type="match status" value="1"/>
</dbReference>
<dbReference type="GO" id="GO:0006635">
    <property type="term" value="P:fatty acid beta-oxidation"/>
    <property type="evidence" value="ECO:0007669"/>
    <property type="project" value="TreeGrafter"/>
</dbReference>
<dbReference type="Gene3D" id="3.40.47.10">
    <property type="match status" value="2"/>
</dbReference>